<evidence type="ECO:0000313" key="4">
    <source>
        <dbReference type="Proteomes" id="UP000749559"/>
    </source>
</evidence>
<evidence type="ECO:0000256" key="2">
    <source>
        <dbReference type="SAM" id="Phobius"/>
    </source>
</evidence>
<keyword evidence="4" id="KW-1185">Reference proteome</keyword>
<organism evidence="3 4">
    <name type="scientific">Owenia fusiformis</name>
    <name type="common">Polychaete worm</name>
    <dbReference type="NCBI Taxonomy" id="6347"/>
    <lineage>
        <taxon>Eukaryota</taxon>
        <taxon>Metazoa</taxon>
        <taxon>Spiralia</taxon>
        <taxon>Lophotrochozoa</taxon>
        <taxon>Annelida</taxon>
        <taxon>Polychaeta</taxon>
        <taxon>Sedentaria</taxon>
        <taxon>Canalipalpata</taxon>
        <taxon>Sabellida</taxon>
        <taxon>Oweniida</taxon>
        <taxon>Oweniidae</taxon>
        <taxon>Owenia</taxon>
    </lineage>
</organism>
<name>A0A8J1TCJ9_OWEFU</name>
<dbReference type="AlphaFoldDB" id="A0A8J1TCJ9"/>
<accession>A0A8J1TCJ9</accession>
<feature type="transmembrane region" description="Helical" evidence="2">
    <location>
        <begin position="274"/>
        <end position="296"/>
    </location>
</feature>
<evidence type="ECO:0000256" key="1">
    <source>
        <dbReference type="SAM" id="MobiDB-lite"/>
    </source>
</evidence>
<dbReference type="PANTHER" id="PTHR33802:SF1">
    <property type="entry name" value="XK-RELATED PROTEIN"/>
    <property type="match status" value="1"/>
</dbReference>
<comment type="caution">
    <text evidence="3">The sequence shown here is derived from an EMBL/GenBank/DDBJ whole genome shotgun (WGS) entry which is preliminary data.</text>
</comment>
<dbReference type="PANTHER" id="PTHR33802">
    <property type="entry name" value="SI:CH211-161H7.5-RELATED"/>
    <property type="match status" value="1"/>
</dbReference>
<reference evidence="3" key="1">
    <citation type="submission" date="2022-03" db="EMBL/GenBank/DDBJ databases">
        <authorList>
            <person name="Martin C."/>
        </authorList>
    </citation>
    <scope>NUCLEOTIDE SEQUENCE</scope>
</reference>
<feature type="transmembrane region" description="Helical" evidence="2">
    <location>
        <begin position="104"/>
        <end position="123"/>
    </location>
</feature>
<feature type="transmembrane region" description="Helical" evidence="2">
    <location>
        <begin position="247"/>
        <end position="268"/>
    </location>
</feature>
<dbReference type="OrthoDB" id="5586934at2759"/>
<feature type="region of interest" description="Disordered" evidence="1">
    <location>
        <begin position="561"/>
        <end position="600"/>
    </location>
</feature>
<feature type="transmembrane region" description="Helical" evidence="2">
    <location>
        <begin position="61"/>
        <end position="84"/>
    </location>
</feature>
<keyword evidence="2" id="KW-1133">Transmembrane helix</keyword>
<feature type="compositionally biased region" description="Basic and acidic residues" evidence="1">
    <location>
        <begin position="571"/>
        <end position="594"/>
    </location>
</feature>
<keyword evidence="2" id="KW-0472">Membrane</keyword>
<dbReference type="EMBL" id="CAIIXF020000011">
    <property type="protein sequence ID" value="CAH1798960.1"/>
    <property type="molecule type" value="Genomic_DNA"/>
</dbReference>
<feature type="transmembrane region" description="Helical" evidence="2">
    <location>
        <begin position="129"/>
        <end position="152"/>
    </location>
</feature>
<protein>
    <submittedName>
        <fullName evidence="3">Uncharacterized protein</fullName>
    </submittedName>
</protein>
<dbReference type="Proteomes" id="UP000749559">
    <property type="component" value="Unassembled WGS sequence"/>
</dbReference>
<feature type="transmembrane region" description="Helical" evidence="2">
    <location>
        <begin position="12"/>
        <end position="34"/>
    </location>
</feature>
<keyword evidence="2" id="KW-0812">Transmembrane</keyword>
<feature type="transmembrane region" description="Helical" evidence="2">
    <location>
        <begin position="216"/>
        <end position="235"/>
    </location>
</feature>
<proteinExistence type="predicted"/>
<feature type="transmembrane region" description="Helical" evidence="2">
    <location>
        <begin position="172"/>
        <end position="196"/>
    </location>
</feature>
<gene>
    <name evidence="3" type="ORF">OFUS_LOCUS23031</name>
</gene>
<evidence type="ECO:0000313" key="3">
    <source>
        <dbReference type="EMBL" id="CAH1798960.1"/>
    </source>
</evidence>
<sequence>MWIRDRGYETALIVSVLITYIISSVLCFIGHPLAPRSKDIFPNQQVQWQQKTFFTQVEPPAWVHVTLWLVVFIWQLVWLLYGILTIFRKGLKENIFCSPGVVPFRTYVLFLFAQIMQLAWILFLDVEILTMSLLSLSLLALTLWFCLGLACIRIANVGTLFNTPERNISMDLWLTLIIVHNGLGIFAAWSSVATLFCFGDTLHLAWGVAEDTSGTVALVLLIIECTSWVIVDLVFLDRYTRYLLTPYIVIPFALIGSLISNVSSIANLVEANSILTMVLLCFSGIFLLVKILVLCVRHLINYKNIYGVHSSKLAYVANSELTAGTINPKTHSFEDLTSGKNVEYVTSYADVEDDNNAEPSALSSIMKTRESLDNASSNTPLGSMREGVIMNTSTGEVEANDMEYIYVPNIVATDVSSETKVQDNSLQRPLDMQQEMGRLTASFDDPMLDISGKNNEGFEDIAETISNVETLSYHTADEGAPNDGYDTVSNQTEFEESFEYIPVDVSLTEEEIKSELETEIDSKIKDADSISLHSQDSTLTLTNVANDETGYDDHRDTVTRQNTLADNVNEEGAKYENMDETIQRRNTEDNKTVSDDEINV</sequence>